<evidence type="ECO:0000313" key="2">
    <source>
        <dbReference type="EMBL" id="OQD62560.1"/>
    </source>
</evidence>
<name>A0A1V6NCU6_PENPO</name>
<dbReference type="Proteomes" id="UP000191408">
    <property type="component" value="Unassembled WGS sequence"/>
</dbReference>
<dbReference type="OrthoDB" id="3000060at2759"/>
<comment type="caution">
    <text evidence="2">The sequence shown here is derived from an EMBL/GenBank/DDBJ whole genome shotgun (WGS) entry which is preliminary data.</text>
</comment>
<protein>
    <submittedName>
        <fullName evidence="2">Uncharacterized protein</fullName>
    </submittedName>
</protein>
<reference evidence="3" key="1">
    <citation type="journal article" date="2017" name="Nat. Microbiol.">
        <title>Global analysis of biosynthetic gene clusters reveals vast potential of secondary metabolite production in Penicillium species.</title>
        <authorList>
            <person name="Nielsen J.C."/>
            <person name="Grijseels S."/>
            <person name="Prigent S."/>
            <person name="Ji B."/>
            <person name="Dainat J."/>
            <person name="Nielsen K.F."/>
            <person name="Frisvad J.C."/>
            <person name="Workman M."/>
            <person name="Nielsen J."/>
        </authorList>
    </citation>
    <scope>NUCLEOTIDE SEQUENCE [LARGE SCALE GENOMIC DNA]</scope>
    <source>
        <strain evidence="3">IBT 4502</strain>
    </source>
</reference>
<evidence type="ECO:0000256" key="1">
    <source>
        <dbReference type="SAM" id="MobiDB-lite"/>
    </source>
</evidence>
<feature type="compositionally biased region" description="Low complexity" evidence="1">
    <location>
        <begin position="27"/>
        <end position="49"/>
    </location>
</feature>
<organism evidence="2 3">
    <name type="scientific">Penicillium polonicum</name>
    <dbReference type="NCBI Taxonomy" id="60169"/>
    <lineage>
        <taxon>Eukaryota</taxon>
        <taxon>Fungi</taxon>
        <taxon>Dikarya</taxon>
        <taxon>Ascomycota</taxon>
        <taxon>Pezizomycotina</taxon>
        <taxon>Eurotiomycetes</taxon>
        <taxon>Eurotiomycetidae</taxon>
        <taxon>Eurotiales</taxon>
        <taxon>Aspergillaceae</taxon>
        <taxon>Penicillium</taxon>
    </lineage>
</organism>
<sequence>MSCDISGLLTYHITLALFSPESLRQVTPSTSQSSSSSAPPSAPARSQARTGGRLKRLQYLAREYFASQPGADNAAPNVGLHYCLNQVLKGASYPK</sequence>
<feature type="region of interest" description="Disordered" evidence="1">
    <location>
        <begin position="24"/>
        <end position="52"/>
    </location>
</feature>
<dbReference type="STRING" id="60169.A0A1V6NCU6"/>
<accession>A0A1V6NCU6</accession>
<proteinExistence type="predicted"/>
<gene>
    <name evidence="2" type="ORF">PENPOL_c012G09022</name>
</gene>
<evidence type="ECO:0000313" key="3">
    <source>
        <dbReference type="Proteomes" id="UP000191408"/>
    </source>
</evidence>
<dbReference type="EMBL" id="MDYM01000012">
    <property type="protein sequence ID" value="OQD62560.1"/>
    <property type="molecule type" value="Genomic_DNA"/>
</dbReference>
<dbReference type="AlphaFoldDB" id="A0A1V6NCU6"/>
<keyword evidence="3" id="KW-1185">Reference proteome</keyword>